<keyword evidence="5" id="KW-0503">Monooxygenase</keyword>
<dbReference type="EMBL" id="EQ962660">
    <property type="protein sequence ID" value="EED12665.1"/>
    <property type="molecule type" value="Genomic_DNA"/>
</dbReference>
<evidence type="ECO:0000256" key="3">
    <source>
        <dbReference type="ARBA" id="ARBA00022827"/>
    </source>
</evidence>
<evidence type="ECO:0000259" key="6">
    <source>
        <dbReference type="Pfam" id="PF01494"/>
    </source>
</evidence>
<dbReference type="SUPFAM" id="SSF51905">
    <property type="entry name" value="FAD/NAD(P)-binding domain"/>
    <property type="match status" value="1"/>
</dbReference>
<dbReference type="InParanoid" id="B8MU31"/>
<reference evidence="7" key="1">
    <citation type="submission" date="2007-10" db="EMBL/GenBank/DDBJ databases">
        <authorList>
            <person name="Zhao H."/>
            <person name="Waite J.H."/>
        </authorList>
    </citation>
    <scope>NUCLEOTIDE SEQUENCE</scope>
    <source>
        <strain evidence="7">ATCC 10500</strain>
    </source>
</reference>
<feature type="domain" description="FAD-binding" evidence="6">
    <location>
        <begin position="4"/>
        <end position="331"/>
    </location>
</feature>
<dbReference type="InterPro" id="IPR036188">
    <property type="entry name" value="FAD/NAD-bd_sf"/>
</dbReference>
<dbReference type="PANTHER" id="PTHR13789">
    <property type="entry name" value="MONOOXYGENASE"/>
    <property type="match status" value="1"/>
</dbReference>
<reference evidence="8" key="2">
    <citation type="journal article" date="2015" name="Genome Announc.">
        <title>Genome sequence of the AIDS-associated pathogen Penicillium marneffei (ATCC18224) and its near taxonomic relative Talaromyces stipitatus (ATCC10500).</title>
        <authorList>
            <person name="Nierman W.C."/>
            <person name="Fedorova-Abrams N.D."/>
            <person name="Andrianopoulos A."/>
        </authorList>
    </citation>
    <scope>NUCLEOTIDE SEQUENCE [LARGE SCALE GENOMIC DNA]</scope>
    <source>
        <strain evidence="8">ATCC 10500 / CBS 375.48 / QM 6759 / NRRL 1006</strain>
    </source>
</reference>
<evidence type="ECO:0000313" key="8">
    <source>
        <dbReference type="Proteomes" id="UP000001745"/>
    </source>
</evidence>
<dbReference type="VEuPathDB" id="FungiDB:TSTA_006830"/>
<dbReference type="EMBL" id="EQ962660">
    <property type="protein sequence ID" value="EED12664.1"/>
    <property type="molecule type" value="Genomic_DNA"/>
</dbReference>
<dbReference type="GO" id="GO:0004497">
    <property type="term" value="F:monooxygenase activity"/>
    <property type="evidence" value="ECO:0007669"/>
    <property type="project" value="UniProtKB-KW"/>
</dbReference>
<dbReference type="Pfam" id="PF01494">
    <property type="entry name" value="FAD_binding_3"/>
    <property type="match status" value="1"/>
</dbReference>
<evidence type="ECO:0000256" key="2">
    <source>
        <dbReference type="ARBA" id="ARBA00022630"/>
    </source>
</evidence>
<dbReference type="PRINTS" id="PR00420">
    <property type="entry name" value="RNGMNOXGNASE"/>
</dbReference>
<keyword evidence="3" id="KW-0274">FAD</keyword>
<dbReference type="InterPro" id="IPR050493">
    <property type="entry name" value="FAD-dep_Monooxygenase_BioMet"/>
</dbReference>
<dbReference type="OMA" id="RRMWEKN"/>
<dbReference type="HOGENOM" id="CLU_009665_19_5_1"/>
<dbReference type="STRING" id="441959.B8MU31"/>
<evidence type="ECO:0000256" key="4">
    <source>
        <dbReference type="ARBA" id="ARBA00023002"/>
    </source>
</evidence>
<dbReference type="Proteomes" id="UP000001745">
    <property type="component" value="Unassembled WGS sequence"/>
</dbReference>
<dbReference type="PANTHER" id="PTHR13789:SF309">
    <property type="entry name" value="PUTATIVE (AFU_ORTHOLOGUE AFUA_6G14510)-RELATED"/>
    <property type="match status" value="1"/>
</dbReference>
<dbReference type="InterPro" id="IPR002938">
    <property type="entry name" value="FAD-bd"/>
</dbReference>
<dbReference type="RefSeq" id="XP_002488318.1">
    <property type="nucleotide sequence ID" value="XM_002488273.1"/>
</dbReference>
<gene>
    <name evidence="7" type="ORF">TSTA_006830</name>
</gene>
<dbReference type="Gene3D" id="3.50.50.60">
    <property type="entry name" value="FAD/NAD(P)-binding domain"/>
    <property type="match status" value="1"/>
</dbReference>
<dbReference type="GO" id="GO:0071949">
    <property type="term" value="F:FAD binding"/>
    <property type="evidence" value="ECO:0007669"/>
    <property type="project" value="InterPro"/>
</dbReference>
<proteinExistence type="inferred from homology"/>
<protein>
    <submittedName>
        <fullName evidence="7">Salicylate hydroxylase</fullName>
    </submittedName>
</protein>
<dbReference type="RefSeq" id="XP_002488319.1">
    <property type="nucleotide sequence ID" value="XM_002488274.1"/>
</dbReference>
<keyword evidence="8" id="KW-1185">Reference proteome</keyword>
<evidence type="ECO:0000256" key="1">
    <source>
        <dbReference type="ARBA" id="ARBA00007992"/>
    </source>
</evidence>
<dbReference type="OrthoDB" id="16820at2759"/>
<dbReference type="RefSeq" id="XP_002488320.1">
    <property type="nucleotide sequence ID" value="XM_002488275.1"/>
</dbReference>
<keyword evidence="4" id="KW-0560">Oxidoreductase</keyword>
<evidence type="ECO:0000256" key="5">
    <source>
        <dbReference type="ARBA" id="ARBA00023033"/>
    </source>
</evidence>
<dbReference type="AlphaFoldDB" id="B8MU31"/>
<dbReference type="eggNOG" id="KOG2614">
    <property type="taxonomic scope" value="Eukaryota"/>
</dbReference>
<sequence length="449" mass="50105">MLREILIVGAGTAGLASAIALRKNLMPRNADIRISIFERKEQLSTSGGAVSLTPMAQKLLDELGVLSELDNLGSEGGIQVGSVELFSLRTSRSLGQVRFTDEDGNNYGHFVARRVMRSSLAIAMVAVIEKLENISIHYNKKLVDGYPDENDANRVTLRFDDGTTATGDLVLGCDGVHSPTRTQIVDPQNVAEYTGISFIQSTFDACTMKSPFYFQTTAMNLSRQISLLTTFCDQNRDKIFIAAILPVSQHVVDQHRAGSGMEFQLTSRAMTTALRYMVRERSRQCTQPCLREMIDKPRDWMLYPVYQVQAGRKWYIDRILLLGDAAHAMPPRDESSTYALEDAIFFSQILTRYYDSPLQDAFRAFEDLRRGLIDKAFDASRKLWQESRDMGLLPSQIKELITPISSSLEKSTDAPKTGTFVTTAAIPVPTLDSFSDLSVYSLAQRFADN</sequence>
<organism evidence="7 8">
    <name type="scientific">Talaromyces stipitatus (strain ATCC 10500 / CBS 375.48 / QM 6759 / NRRL 1006)</name>
    <name type="common">Penicillium stipitatum</name>
    <dbReference type="NCBI Taxonomy" id="441959"/>
    <lineage>
        <taxon>Eukaryota</taxon>
        <taxon>Fungi</taxon>
        <taxon>Dikarya</taxon>
        <taxon>Ascomycota</taxon>
        <taxon>Pezizomycotina</taxon>
        <taxon>Eurotiomycetes</taxon>
        <taxon>Eurotiomycetidae</taxon>
        <taxon>Eurotiales</taxon>
        <taxon>Trichocomaceae</taxon>
        <taxon>Talaromyces</taxon>
        <taxon>Talaromyces sect. Talaromyces</taxon>
    </lineage>
</organism>
<name>B8MU31_TALSN</name>
<evidence type="ECO:0000313" key="7">
    <source>
        <dbReference type="EMBL" id="EED12664.1"/>
    </source>
</evidence>
<dbReference type="EMBL" id="EQ962660">
    <property type="protein sequence ID" value="EED12666.1"/>
    <property type="molecule type" value="Genomic_DNA"/>
</dbReference>
<dbReference type="GeneID" id="8105368"/>
<accession>B8MU31</accession>
<comment type="similarity">
    <text evidence="1">Belongs to the paxM FAD-dependent monooxygenase family.</text>
</comment>
<keyword evidence="2" id="KW-0285">Flavoprotein</keyword>